<dbReference type="InterPro" id="IPR025504">
    <property type="entry name" value="GLUCM_C"/>
</dbReference>
<dbReference type="Pfam" id="PF14336">
    <property type="entry name" value="GLUCM-like_C"/>
    <property type="match status" value="1"/>
</dbReference>
<dbReference type="Proteomes" id="UP000263642">
    <property type="component" value="Unassembled WGS sequence"/>
</dbReference>
<dbReference type="PANTHER" id="PTHR32022:SF10">
    <property type="entry name" value="D-GLUTAMATE CYCLASE, MITOCHONDRIAL"/>
    <property type="match status" value="1"/>
</dbReference>
<dbReference type="EMBL" id="DQAY01000187">
    <property type="protein sequence ID" value="HCO27036.1"/>
    <property type="molecule type" value="Genomic_DNA"/>
</dbReference>
<organism evidence="2 3">
    <name type="scientific">Gimesia maris</name>
    <dbReference type="NCBI Taxonomy" id="122"/>
    <lineage>
        <taxon>Bacteria</taxon>
        <taxon>Pseudomonadati</taxon>
        <taxon>Planctomycetota</taxon>
        <taxon>Planctomycetia</taxon>
        <taxon>Planctomycetales</taxon>
        <taxon>Planctomycetaceae</taxon>
        <taxon>Gimesia</taxon>
    </lineage>
</organism>
<protein>
    <recommendedName>
        <fullName evidence="1">D-glutamate cyclase-like C-terminal domain-containing protein</fullName>
    </recommendedName>
</protein>
<dbReference type="Gene3D" id="3.90.1640.20">
    <property type="entry name" value="TON_0340"/>
    <property type="match status" value="1"/>
</dbReference>
<accession>A0A3D3REK2</accession>
<gene>
    <name evidence="2" type="ORF">DIT97_30005</name>
</gene>
<dbReference type="AlphaFoldDB" id="A0A3D3REK2"/>
<evidence type="ECO:0000313" key="3">
    <source>
        <dbReference type="Proteomes" id="UP000263642"/>
    </source>
</evidence>
<evidence type="ECO:0000259" key="1">
    <source>
        <dbReference type="Pfam" id="PF14336"/>
    </source>
</evidence>
<feature type="domain" description="D-glutamate cyclase-like C-terminal" evidence="1">
    <location>
        <begin position="14"/>
        <end position="319"/>
    </location>
</feature>
<sequence length="335" mass="36833">MGTSQTDMIREFDRLIRRDPGKRGLIDSESRFGPLCQDHLLQAAQAIGASASQVVIITGFYVPGAPVPAAETDGPPGAVLLALILEACGIDTLVVTDALCAPVLTATVDAFGYARSRLVVLDPDQPGWIESFFSRQKISHLISVERVGPSHTMDSWSSQFSDRSMDRSIFQQCVPQAHFDRCHNMRGEIIDSFTAPLHQLFERLPEFFPAAITIGIGDGGNEIGMGSIAWEELDRRIASEFSSLIPCRIATDWNIVAGTSNWGASALAAAVALLHDQTRILFDWQRDEQLKVLEFMVQEAHAVDGITKQREPTVDGLPFLTYMQPWEGILSILTH</sequence>
<name>A0A3D3REK2_9PLAN</name>
<dbReference type="PANTHER" id="PTHR32022">
    <property type="entry name" value="D-GLUTAMATE CYCLASE, MITOCHONDRIAL"/>
    <property type="match status" value="1"/>
</dbReference>
<reference evidence="2 3" key="1">
    <citation type="journal article" date="2018" name="Nat. Biotechnol.">
        <title>A standardized bacterial taxonomy based on genome phylogeny substantially revises the tree of life.</title>
        <authorList>
            <person name="Parks D.H."/>
            <person name="Chuvochina M."/>
            <person name="Waite D.W."/>
            <person name="Rinke C."/>
            <person name="Skarshewski A."/>
            <person name="Chaumeil P.A."/>
            <person name="Hugenholtz P."/>
        </authorList>
    </citation>
    <scope>NUCLEOTIDE SEQUENCE [LARGE SCALE GENOMIC DNA]</scope>
    <source>
        <strain evidence="2">UBA9375</strain>
    </source>
</reference>
<comment type="caution">
    <text evidence="2">The sequence shown here is derived from an EMBL/GenBank/DDBJ whole genome shotgun (WGS) entry which is preliminary data.</text>
</comment>
<evidence type="ECO:0000313" key="2">
    <source>
        <dbReference type="EMBL" id="HCO27036.1"/>
    </source>
</evidence>
<proteinExistence type="predicted"/>
<dbReference type="RefSeq" id="WP_154930724.1">
    <property type="nucleotide sequence ID" value="NZ_CP036341.1"/>
</dbReference>